<accession>A0A284RPM1</accession>
<keyword evidence="2" id="KW-1185">Reference proteome</keyword>
<proteinExistence type="predicted"/>
<name>A0A284RPM1_ARMOS</name>
<dbReference type="AlphaFoldDB" id="A0A284RPM1"/>
<dbReference type="OrthoDB" id="10278040at2759"/>
<dbReference type="EMBL" id="FUEG01000012">
    <property type="protein sequence ID" value="SJL10732.1"/>
    <property type="molecule type" value="Genomic_DNA"/>
</dbReference>
<evidence type="ECO:0000313" key="2">
    <source>
        <dbReference type="Proteomes" id="UP000219338"/>
    </source>
</evidence>
<sequence>MPSWDKHAISIFVNRAAGALFIFNLLRSIPTGNVPPKIPPGMWLGINIKDVIDETQRAVLRDCMLRSRGLAKSGDTGCLSKMNRA</sequence>
<dbReference type="Proteomes" id="UP000219338">
    <property type="component" value="Unassembled WGS sequence"/>
</dbReference>
<protein>
    <submittedName>
        <fullName evidence="1">Uncharacterized protein</fullName>
    </submittedName>
</protein>
<organism evidence="1 2">
    <name type="scientific">Armillaria ostoyae</name>
    <name type="common">Armillaria root rot fungus</name>
    <dbReference type="NCBI Taxonomy" id="47428"/>
    <lineage>
        <taxon>Eukaryota</taxon>
        <taxon>Fungi</taxon>
        <taxon>Dikarya</taxon>
        <taxon>Basidiomycota</taxon>
        <taxon>Agaricomycotina</taxon>
        <taxon>Agaricomycetes</taxon>
        <taxon>Agaricomycetidae</taxon>
        <taxon>Agaricales</taxon>
        <taxon>Marasmiineae</taxon>
        <taxon>Physalacriaceae</taxon>
        <taxon>Armillaria</taxon>
    </lineage>
</organism>
<evidence type="ECO:0000313" key="1">
    <source>
        <dbReference type="EMBL" id="SJL10732.1"/>
    </source>
</evidence>
<gene>
    <name evidence="1" type="ORF">ARMOST_14126</name>
</gene>
<reference evidence="2" key="1">
    <citation type="journal article" date="2017" name="Nat. Ecol. Evol.">
        <title>Genome expansion and lineage-specific genetic innovations in the forest pathogenic fungi Armillaria.</title>
        <authorList>
            <person name="Sipos G."/>
            <person name="Prasanna A.N."/>
            <person name="Walter M.C."/>
            <person name="O'Connor E."/>
            <person name="Balint B."/>
            <person name="Krizsan K."/>
            <person name="Kiss B."/>
            <person name="Hess J."/>
            <person name="Varga T."/>
            <person name="Slot J."/>
            <person name="Riley R."/>
            <person name="Boka B."/>
            <person name="Rigling D."/>
            <person name="Barry K."/>
            <person name="Lee J."/>
            <person name="Mihaltcheva S."/>
            <person name="LaButti K."/>
            <person name="Lipzen A."/>
            <person name="Waldron R."/>
            <person name="Moloney N.M."/>
            <person name="Sperisen C."/>
            <person name="Kredics L."/>
            <person name="Vagvoelgyi C."/>
            <person name="Patrignani A."/>
            <person name="Fitzpatrick D."/>
            <person name="Nagy I."/>
            <person name="Doyle S."/>
            <person name="Anderson J.B."/>
            <person name="Grigoriev I.V."/>
            <person name="Gueldener U."/>
            <person name="Muensterkoetter M."/>
            <person name="Nagy L.G."/>
        </authorList>
    </citation>
    <scope>NUCLEOTIDE SEQUENCE [LARGE SCALE GENOMIC DNA]</scope>
    <source>
        <strain evidence="2">C18/9</strain>
    </source>
</reference>